<dbReference type="Gene3D" id="3.50.50.60">
    <property type="entry name" value="FAD/NAD(P)-binding domain"/>
    <property type="match status" value="2"/>
</dbReference>
<keyword evidence="7" id="KW-1185">Reference proteome</keyword>
<name>A0A1I1R3G9_9RHOB</name>
<dbReference type="PRINTS" id="PR00411">
    <property type="entry name" value="PNDRDTASEI"/>
</dbReference>
<dbReference type="InterPro" id="IPR023753">
    <property type="entry name" value="FAD/NAD-binding_dom"/>
</dbReference>
<evidence type="ECO:0000259" key="4">
    <source>
        <dbReference type="Pfam" id="PF02852"/>
    </source>
</evidence>
<dbReference type="Proteomes" id="UP000198728">
    <property type="component" value="Unassembled WGS sequence"/>
</dbReference>
<dbReference type="PANTHER" id="PTHR43014:SF4">
    <property type="entry name" value="PYRIDINE NUCLEOTIDE-DISULFIDE OXIDOREDUCTASE RCLA-RELATED"/>
    <property type="match status" value="1"/>
</dbReference>
<dbReference type="InterPro" id="IPR036188">
    <property type="entry name" value="FAD/NAD-bd_sf"/>
</dbReference>
<dbReference type="GO" id="GO:0003955">
    <property type="term" value="F:NAD(P)H dehydrogenase (quinone) activity"/>
    <property type="evidence" value="ECO:0007669"/>
    <property type="project" value="TreeGrafter"/>
</dbReference>
<reference evidence="6 7" key="1">
    <citation type="submission" date="2016-10" db="EMBL/GenBank/DDBJ databases">
        <authorList>
            <person name="de Groot N.N."/>
        </authorList>
    </citation>
    <scope>NUCLEOTIDE SEQUENCE [LARGE SCALE GENOMIC DNA]</scope>
    <source>
        <strain evidence="6 7">DSM 19548</strain>
    </source>
</reference>
<evidence type="ECO:0000256" key="2">
    <source>
        <dbReference type="ARBA" id="ARBA00022630"/>
    </source>
</evidence>
<evidence type="ECO:0000256" key="1">
    <source>
        <dbReference type="ARBA" id="ARBA00001974"/>
    </source>
</evidence>
<dbReference type="Pfam" id="PF07992">
    <property type="entry name" value="Pyr_redox_2"/>
    <property type="match status" value="1"/>
</dbReference>
<evidence type="ECO:0000259" key="5">
    <source>
        <dbReference type="Pfam" id="PF07992"/>
    </source>
</evidence>
<dbReference type="SUPFAM" id="SSF55424">
    <property type="entry name" value="FAD/NAD-linked reductases, dimerisation (C-terminal) domain"/>
    <property type="match status" value="1"/>
</dbReference>
<keyword evidence="2" id="KW-0285">Flavoprotein</keyword>
<dbReference type="PRINTS" id="PR00368">
    <property type="entry name" value="FADPNR"/>
</dbReference>
<dbReference type="Pfam" id="PF02852">
    <property type="entry name" value="Pyr_redox_dim"/>
    <property type="match status" value="1"/>
</dbReference>
<evidence type="ECO:0000313" key="6">
    <source>
        <dbReference type="EMBL" id="SFD28931.1"/>
    </source>
</evidence>
<dbReference type="NCBIfam" id="NF004939">
    <property type="entry name" value="PRK06292.1-1"/>
    <property type="match status" value="1"/>
</dbReference>
<evidence type="ECO:0000313" key="7">
    <source>
        <dbReference type="Proteomes" id="UP000198728"/>
    </source>
</evidence>
<dbReference type="Gene3D" id="3.30.390.30">
    <property type="match status" value="1"/>
</dbReference>
<protein>
    <submittedName>
        <fullName evidence="6">Dihydrolipoamide dehydrogenase</fullName>
    </submittedName>
</protein>
<dbReference type="InterPro" id="IPR004099">
    <property type="entry name" value="Pyr_nucl-diS_OxRdtase_dimer"/>
</dbReference>
<accession>A0A1I1R3G9</accession>
<dbReference type="AlphaFoldDB" id="A0A1I1R3G9"/>
<dbReference type="InterPro" id="IPR016156">
    <property type="entry name" value="FAD/NAD-linked_Rdtase_dimer_sf"/>
</dbReference>
<feature type="domain" description="Pyridine nucleotide-disulphide oxidoreductase dimerisation" evidence="4">
    <location>
        <begin position="342"/>
        <end position="438"/>
    </location>
</feature>
<dbReference type="EMBL" id="FOLG01000027">
    <property type="protein sequence ID" value="SFD28931.1"/>
    <property type="molecule type" value="Genomic_DNA"/>
</dbReference>
<gene>
    <name evidence="6" type="ORF">SAMN04488094_12712</name>
</gene>
<feature type="domain" description="FAD/NAD(P)-binding" evidence="5">
    <location>
        <begin position="7"/>
        <end position="318"/>
    </location>
</feature>
<dbReference type="GO" id="GO:0050660">
    <property type="term" value="F:flavin adenine dinucleotide binding"/>
    <property type="evidence" value="ECO:0007669"/>
    <property type="project" value="TreeGrafter"/>
</dbReference>
<organism evidence="6 7">
    <name type="scientific">Tropicimonas isoalkanivorans</name>
    <dbReference type="NCBI Taxonomy" id="441112"/>
    <lineage>
        <taxon>Bacteria</taxon>
        <taxon>Pseudomonadati</taxon>
        <taxon>Pseudomonadota</taxon>
        <taxon>Alphaproteobacteria</taxon>
        <taxon>Rhodobacterales</taxon>
        <taxon>Roseobacteraceae</taxon>
        <taxon>Tropicimonas</taxon>
    </lineage>
</organism>
<dbReference type="STRING" id="441112.SAMN04488094_12712"/>
<evidence type="ECO:0000256" key="3">
    <source>
        <dbReference type="ARBA" id="ARBA00022827"/>
    </source>
</evidence>
<dbReference type="OrthoDB" id="9776382at2"/>
<dbReference type="PANTHER" id="PTHR43014">
    <property type="entry name" value="MERCURIC REDUCTASE"/>
    <property type="match status" value="1"/>
</dbReference>
<proteinExistence type="predicted"/>
<sequence length="464" mass="48793">MRELTCDVAVIGAGTAGLAAERRARKEGATTLLIDPHFAGTTCATVGCMPSKLLIAAADAARNAGDAEVFGIKAAPRIDGPQVMKRVQAERDRFVDAVCESIDDIPDDVRLTDRAHFTAPNRLALDGGDTIQASAVVIATGSTPFIPPPFRDLGDVLLTNETLFELQDLPRSVAVVGAGAIGLEMAQALAGLGVDVALFDQGTSLGGLSEEEVQTPLEAHLRDQMALHLGVEIDAERDGDRVRLHWGDQSRSFERVLMATGRPPALDGLGLDAAGLNLDDNGTPIFDPCTLQCGDAPVFIAGDANADRPLLHEASAEGGIAGRNAAHFPNVSRSHRKVPLAICFSRPEVALVGKRSGDGLISATCSWADQGRAKVEARNVGAAKIYAEADGTLAGAELCAPGGEHLALLIAWAVQSGMNVDQALDLPIYHPTVAEGLRPALQDLFQQCGCDTPWDREDDERPGC</sequence>
<dbReference type="RefSeq" id="WP_093362987.1">
    <property type="nucleotide sequence ID" value="NZ_FOLG01000027.1"/>
</dbReference>
<keyword evidence="3" id="KW-0274">FAD</keyword>
<comment type="cofactor">
    <cofactor evidence="1">
        <name>FAD</name>
        <dbReference type="ChEBI" id="CHEBI:57692"/>
    </cofactor>
</comment>
<dbReference type="SUPFAM" id="SSF51905">
    <property type="entry name" value="FAD/NAD(P)-binding domain"/>
    <property type="match status" value="1"/>
</dbReference>